<dbReference type="InterPro" id="IPR032053">
    <property type="entry name" value="Ribosomal_mS34"/>
</dbReference>
<organism evidence="1">
    <name type="scientific">Scylla olivacea</name>
    <name type="common">Orange mud crab</name>
    <name type="synonym">Cancer olivacea</name>
    <dbReference type="NCBI Taxonomy" id="85551"/>
    <lineage>
        <taxon>Eukaryota</taxon>
        <taxon>Metazoa</taxon>
        <taxon>Ecdysozoa</taxon>
        <taxon>Arthropoda</taxon>
        <taxon>Crustacea</taxon>
        <taxon>Multicrustacea</taxon>
        <taxon>Malacostraca</taxon>
        <taxon>Eumalacostraca</taxon>
        <taxon>Eucarida</taxon>
        <taxon>Decapoda</taxon>
        <taxon>Pleocyemata</taxon>
        <taxon>Brachyura</taxon>
        <taxon>Eubrachyura</taxon>
        <taxon>Portunoidea</taxon>
        <taxon>Portunidae</taxon>
        <taxon>Portuninae</taxon>
        <taxon>Scylla</taxon>
    </lineage>
</organism>
<dbReference type="EMBL" id="GDRN01083486">
    <property type="protein sequence ID" value="JAI61668.1"/>
    <property type="molecule type" value="Transcribed_RNA"/>
</dbReference>
<name>A0A0P4VZZ7_SCYOL</name>
<dbReference type="GO" id="GO:0003735">
    <property type="term" value="F:structural constituent of ribosome"/>
    <property type="evidence" value="ECO:0007669"/>
    <property type="project" value="InterPro"/>
</dbReference>
<evidence type="ECO:0000313" key="1">
    <source>
        <dbReference type="EMBL" id="JAI61667.1"/>
    </source>
</evidence>
<dbReference type="PANTHER" id="PTHR28589">
    <property type="entry name" value="28S RIBOSOMAL PROTEIN S34, MITOCHONDRIAL"/>
    <property type="match status" value="1"/>
</dbReference>
<reference evidence="1" key="1">
    <citation type="submission" date="2015-09" db="EMBL/GenBank/DDBJ databases">
        <title>Scylla olivacea transcriptome.</title>
        <authorList>
            <person name="Ikhwanuddin M."/>
        </authorList>
    </citation>
    <scope>NUCLEOTIDE SEQUENCE</scope>
</reference>
<protein>
    <submittedName>
        <fullName evidence="1">Uncharacterized protein</fullName>
    </submittedName>
</protein>
<dbReference type="EMBL" id="GDRN01083489">
    <property type="protein sequence ID" value="JAI61665.1"/>
    <property type="molecule type" value="Transcribed_RNA"/>
</dbReference>
<proteinExistence type="predicted"/>
<dbReference type="AlphaFoldDB" id="A0A0P4VZZ7"/>
<sequence>MPYKLVGRTTLFRGKRLWEIIGHLKNFGEGRMVVRSTFEKYPEPTFYRIVLARPEMDTGRPHMDEDNMKGEVLVEKVFRGMHYGVINMSRVAYKPDFRLVHRHEEARYIEAFRNHKPADVDIVSPVMDMPPLLKMVAERDGHAMRELKLKIGSKIKGCRVAEEGEVPTKKFASGLGTPASPELYEGVI</sequence>
<accession>A0A0P4VZZ7</accession>
<dbReference type="GO" id="GO:0005739">
    <property type="term" value="C:mitochondrion"/>
    <property type="evidence" value="ECO:0007669"/>
    <property type="project" value="InterPro"/>
</dbReference>
<dbReference type="Pfam" id="PF16053">
    <property type="entry name" value="MRP-S34"/>
    <property type="match status" value="1"/>
</dbReference>
<dbReference type="PANTHER" id="PTHR28589:SF1">
    <property type="entry name" value="SMALL RIBOSOMAL SUBUNIT PROTEIN MS34"/>
    <property type="match status" value="1"/>
</dbReference>
<dbReference type="EMBL" id="GDRN01083487">
    <property type="protein sequence ID" value="JAI61667.1"/>
    <property type="molecule type" value="Transcribed_RNA"/>
</dbReference>